<evidence type="ECO:0000256" key="9">
    <source>
        <dbReference type="ARBA" id="ARBA00048233"/>
    </source>
</evidence>
<evidence type="ECO:0000256" key="8">
    <source>
        <dbReference type="ARBA" id="ARBA00023101"/>
    </source>
</evidence>
<dbReference type="PANTHER" id="PTHR11474">
    <property type="entry name" value="TYROSINASE FAMILY MEMBER"/>
    <property type="match status" value="1"/>
</dbReference>
<keyword evidence="7" id="KW-0503">Monooxygenase</keyword>
<accession>A0AAN6N4Q5</accession>
<evidence type="ECO:0000313" key="14">
    <source>
        <dbReference type="Proteomes" id="UP001303473"/>
    </source>
</evidence>
<keyword evidence="5" id="KW-0560">Oxidoreductase</keyword>
<dbReference type="PANTHER" id="PTHR11474:SF76">
    <property type="entry name" value="SHKT DOMAIN-CONTAINING PROTEIN"/>
    <property type="match status" value="1"/>
</dbReference>
<dbReference type="InterPro" id="IPR050316">
    <property type="entry name" value="Tyrosinase/Hemocyanin"/>
</dbReference>
<comment type="catalytic activity">
    <reaction evidence="9">
        <text>2 L-dopa + O2 = 2 L-dopaquinone + 2 H2O</text>
        <dbReference type="Rhea" id="RHEA:34287"/>
        <dbReference type="ChEBI" id="CHEBI:15377"/>
        <dbReference type="ChEBI" id="CHEBI:15379"/>
        <dbReference type="ChEBI" id="CHEBI:57504"/>
        <dbReference type="ChEBI" id="CHEBI:57924"/>
        <dbReference type="EC" id="1.14.18.1"/>
    </reaction>
</comment>
<dbReference type="Gene3D" id="2.60.310.20">
    <property type="match status" value="1"/>
</dbReference>
<dbReference type="InterPro" id="IPR008922">
    <property type="entry name" value="Di-copper_centre_dom_sf"/>
</dbReference>
<dbReference type="EC" id="1.14.18.1" evidence="3"/>
<evidence type="ECO:0000256" key="5">
    <source>
        <dbReference type="ARBA" id="ARBA00023002"/>
    </source>
</evidence>
<dbReference type="GO" id="GO:0004503">
    <property type="term" value="F:tyrosinase activity"/>
    <property type="evidence" value="ECO:0007669"/>
    <property type="project" value="UniProtKB-EC"/>
</dbReference>
<comment type="cofactor">
    <cofactor evidence="1">
        <name>Cu(2+)</name>
        <dbReference type="ChEBI" id="CHEBI:29036"/>
    </cofactor>
</comment>
<dbReference type="PRINTS" id="PR00092">
    <property type="entry name" value="TYROSINASE"/>
</dbReference>
<keyword evidence="14" id="KW-1185">Reference proteome</keyword>
<dbReference type="InterPro" id="IPR002227">
    <property type="entry name" value="Tyrosinase_Cu-bd"/>
</dbReference>
<evidence type="ECO:0000256" key="10">
    <source>
        <dbReference type="ARBA" id="ARBA00048881"/>
    </source>
</evidence>
<dbReference type="GO" id="GO:0046872">
    <property type="term" value="F:metal ion binding"/>
    <property type="evidence" value="ECO:0007669"/>
    <property type="project" value="UniProtKB-KW"/>
</dbReference>
<comment type="catalytic activity">
    <reaction evidence="10">
        <text>L-tyrosine + O2 = L-dopaquinone + H2O</text>
        <dbReference type="Rhea" id="RHEA:18117"/>
        <dbReference type="ChEBI" id="CHEBI:15377"/>
        <dbReference type="ChEBI" id="CHEBI:15379"/>
        <dbReference type="ChEBI" id="CHEBI:57924"/>
        <dbReference type="ChEBI" id="CHEBI:58315"/>
        <dbReference type="EC" id="1.14.18.1"/>
    </reaction>
</comment>
<dbReference type="PIRSF" id="PIRSF000340">
    <property type="entry name" value="MPO_fungal"/>
    <property type="match status" value="1"/>
</dbReference>
<comment type="similarity">
    <text evidence="2">Belongs to the tyrosinase family.</text>
</comment>
<evidence type="ECO:0000256" key="4">
    <source>
        <dbReference type="ARBA" id="ARBA00022723"/>
    </source>
</evidence>
<dbReference type="GO" id="GO:0042438">
    <property type="term" value="P:melanin biosynthetic process"/>
    <property type="evidence" value="ECO:0007669"/>
    <property type="project" value="UniProtKB-KW"/>
</dbReference>
<organism evidence="13 14">
    <name type="scientific">Diplogelasinospora grovesii</name>
    <dbReference type="NCBI Taxonomy" id="303347"/>
    <lineage>
        <taxon>Eukaryota</taxon>
        <taxon>Fungi</taxon>
        <taxon>Dikarya</taxon>
        <taxon>Ascomycota</taxon>
        <taxon>Pezizomycotina</taxon>
        <taxon>Sordariomycetes</taxon>
        <taxon>Sordariomycetidae</taxon>
        <taxon>Sordariales</taxon>
        <taxon>Diplogelasinosporaceae</taxon>
        <taxon>Diplogelasinospora</taxon>
    </lineage>
</organism>
<dbReference type="AlphaFoldDB" id="A0AAN6N4Q5"/>
<gene>
    <name evidence="13" type="ORF">QBC46DRAFT_389579</name>
</gene>
<keyword evidence="8" id="KW-0470">Melanin biosynthesis</keyword>
<evidence type="ECO:0000256" key="1">
    <source>
        <dbReference type="ARBA" id="ARBA00001973"/>
    </source>
</evidence>
<dbReference type="InterPro" id="IPR016216">
    <property type="entry name" value="Monophenol_mOase_fun"/>
</dbReference>
<evidence type="ECO:0000256" key="7">
    <source>
        <dbReference type="ARBA" id="ARBA00023033"/>
    </source>
</evidence>
<dbReference type="Gene3D" id="1.10.1280.10">
    <property type="entry name" value="Di-copper center containing domain from catechol oxidase"/>
    <property type="match status" value="1"/>
</dbReference>
<feature type="domain" description="Tyrosinase copper-binding" evidence="12">
    <location>
        <begin position="294"/>
        <end position="305"/>
    </location>
</feature>
<name>A0AAN6N4Q5_9PEZI</name>
<protein>
    <recommendedName>
        <fullName evidence="3">tyrosinase</fullName>
        <ecNumber evidence="3">1.14.18.1</ecNumber>
    </recommendedName>
</protein>
<evidence type="ECO:0000256" key="2">
    <source>
        <dbReference type="ARBA" id="ARBA00009928"/>
    </source>
</evidence>
<evidence type="ECO:0000259" key="12">
    <source>
        <dbReference type="PROSITE" id="PS00498"/>
    </source>
</evidence>
<dbReference type="Proteomes" id="UP001303473">
    <property type="component" value="Unassembled WGS sequence"/>
</dbReference>
<evidence type="ECO:0000256" key="3">
    <source>
        <dbReference type="ARBA" id="ARBA00011906"/>
    </source>
</evidence>
<keyword evidence="4" id="KW-0479">Metal-binding</keyword>
<feature type="compositionally biased region" description="Basic and acidic residues" evidence="11">
    <location>
        <begin position="479"/>
        <end position="489"/>
    </location>
</feature>
<feature type="region of interest" description="Disordered" evidence="11">
    <location>
        <begin position="470"/>
        <end position="493"/>
    </location>
</feature>
<evidence type="ECO:0000256" key="6">
    <source>
        <dbReference type="ARBA" id="ARBA00023008"/>
    </source>
</evidence>
<comment type="caution">
    <text evidence="13">The sequence shown here is derived from an EMBL/GenBank/DDBJ whole genome shotgun (WGS) entry which is preliminary data.</text>
</comment>
<dbReference type="PROSITE" id="PS00498">
    <property type="entry name" value="TYROSINASE_2"/>
    <property type="match status" value="1"/>
</dbReference>
<reference evidence="14" key="1">
    <citation type="journal article" date="2023" name="Mol. Phylogenet. Evol.">
        <title>Genome-scale phylogeny and comparative genomics of the fungal order Sordariales.</title>
        <authorList>
            <person name="Hensen N."/>
            <person name="Bonometti L."/>
            <person name="Westerberg I."/>
            <person name="Brannstrom I.O."/>
            <person name="Guillou S."/>
            <person name="Cros-Aarteil S."/>
            <person name="Calhoun S."/>
            <person name="Haridas S."/>
            <person name="Kuo A."/>
            <person name="Mondo S."/>
            <person name="Pangilinan J."/>
            <person name="Riley R."/>
            <person name="LaButti K."/>
            <person name="Andreopoulos B."/>
            <person name="Lipzen A."/>
            <person name="Chen C."/>
            <person name="Yan M."/>
            <person name="Daum C."/>
            <person name="Ng V."/>
            <person name="Clum A."/>
            <person name="Steindorff A."/>
            <person name="Ohm R.A."/>
            <person name="Martin F."/>
            <person name="Silar P."/>
            <person name="Natvig D.O."/>
            <person name="Lalanne C."/>
            <person name="Gautier V."/>
            <person name="Ament-Velasquez S.L."/>
            <person name="Kruys A."/>
            <person name="Hutchinson M.I."/>
            <person name="Powell A.J."/>
            <person name="Barry K."/>
            <person name="Miller A.N."/>
            <person name="Grigoriev I.V."/>
            <person name="Debuchy R."/>
            <person name="Gladieux P."/>
            <person name="Hiltunen Thoren M."/>
            <person name="Johannesson H."/>
        </authorList>
    </citation>
    <scope>NUCLEOTIDE SEQUENCE [LARGE SCALE GENOMIC DNA]</scope>
    <source>
        <strain evidence="14">CBS 340.73</strain>
    </source>
</reference>
<proteinExistence type="inferred from homology"/>
<dbReference type="SUPFAM" id="SSF48056">
    <property type="entry name" value="Di-copper centre-containing domain"/>
    <property type="match status" value="1"/>
</dbReference>
<dbReference type="Pfam" id="PF00264">
    <property type="entry name" value="Tyrosinase"/>
    <property type="match status" value="1"/>
</dbReference>
<dbReference type="Pfam" id="PF18132">
    <property type="entry name" value="Tyrosinase_C"/>
    <property type="match status" value="1"/>
</dbReference>
<evidence type="ECO:0000256" key="11">
    <source>
        <dbReference type="SAM" id="MobiDB-lite"/>
    </source>
</evidence>
<dbReference type="InterPro" id="IPR041640">
    <property type="entry name" value="Tyrosinase_C"/>
</dbReference>
<sequence>MSGNIAITGIPTTPGPGGAVPLRRELRDLQKNFPDQFNLYILGLQNLQSVTEQDLKSYYQIAGIHGMPFKPWDGVGSNTDWATSGGFGGYCTHSSILFAPWHRPYLALYEQSLYASVQAVAQKFPANLKDKYVAAAKDFRMPYFDWATVPPTGSSAFPPTLASPNITIVDVDGKTKPVANPLNRFTFHPVNPSQGDFSASWSRYPSTVRYPDRITGQSRDSRVAPILQNELASLRSNVALLLNSYTEFDAFSFNQWDPNTNPGTYGSLEDVHNEIHDRTGGGGHMSALEVSAFDPFFWLHHTNVDRLWAIWQALNPSSFITPQSAPYSTFSVEGGDLQTQDSPLTPFWDKSGKTFWTSAQVKDSATFGYAYPETQKWKFGTTDAYQTAIRQSVATLYGKNVFSNFARTIASQPKPPSVAGATAGVAMMSLAAHPAKKDDGKQPIVHVTPVAPDSESKPPTVHEIHREEQKPLAAAAPGAKHDDHGHDESAEGPIPANLAHLAPDNKYTEWIFNVRAQKHGLGQSFRVLVFLGDINPDPDSWDLEYNCVGRVSVLGRSPDTQCGKCQTDMESQLMISGTVPLTSALLQDIQEGQLQSLKPEDVVPHLRDNLKWRVTLFTGEERNVAEVPGLKVSVCSTEVAIGPDGMPVYSGQYTVHPEITHGKPAGLELNTGEA</sequence>
<dbReference type="EMBL" id="MU853823">
    <property type="protein sequence ID" value="KAK3938775.1"/>
    <property type="molecule type" value="Genomic_DNA"/>
</dbReference>
<evidence type="ECO:0000313" key="13">
    <source>
        <dbReference type="EMBL" id="KAK3938775.1"/>
    </source>
</evidence>
<keyword evidence="6" id="KW-0186">Copper</keyword>